<dbReference type="Gene3D" id="3.40.50.720">
    <property type="entry name" value="NAD(P)-binding Rossmann-like Domain"/>
    <property type="match status" value="1"/>
</dbReference>
<dbReference type="FunFam" id="3.40.50.720:FF:000084">
    <property type="entry name" value="Short-chain dehydrogenase reductase"/>
    <property type="match status" value="1"/>
</dbReference>
<dbReference type="AlphaFoldDB" id="A0A323UZL5"/>
<dbReference type="SUPFAM" id="SSF51735">
    <property type="entry name" value="NAD(P)-binding Rossmann-fold domains"/>
    <property type="match status" value="1"/>
</dbReference>
<name>A0A323UZL5_9RHOO</name>
<dbReference type="NCBIfam" id="NF005559">
    <property type="entry name" value="PRK07231.1"/>
    <property type="match status" value="1"/>
</dbReference>
<dbReference type="Pfam" id="PF13561">
    <property type="entry name" value="adh_short_C2"/>
    <property type="match status" value="1"/>
</dbReference>
<dbReference type="PRINTS" id="PR00080">
    <property type="entry name" value="SDRFAMILY"/>
</dbReference>
<dbReference type="PROSITE" id="PS00061">
    <property type="entry name" value="ADH_SHORT"/>
    <property type="match status" value="1"/>
</dbReference>
<accession>A0A323UZL5</accession>
<evidence type="ECO:0000256" key="2">
    <source>
        <dbReference type="ARBA" id="ARBA00023002"/>
    </source>
</evidence>
<keyword evidence="2" id="KW-0560">Oxidoreductase</keyword>
<organism evidence="3 4">
    <name type="scientific">Parazoarcus communis SWub3 = DSM 12120</name>
    <dbReference type="NCBI Taxonomy" id="1121029"/>
    <lineage>
        <taxon>Bacteria</taxon>
        <taxon>Pseudomonadati</taxon>
        <taxon>Pseudomonadota</taxon>
        <taxon>Betaproteobacteria</taxon>
        <taxon>Rhodocyclales</taxon>
        <taxon>Zoogloeaceae</taxon>
        <taxon>Parazoarcus</taxon>
    </lineage>
</organism>
<comment type="similarity">
    <text evidence="1">Belongs to the short-chain dehydrogenases/reductases (SDR) family.</text>
</comment>
<dbReference type="PANTHER" id="PTHR24321:SF11">
    <property type="entry name" value="BLR0893 PROTEIN"/>
    <property type="match status" value="1"/>
</dbReference>
<reference evidence="3 4" key="1">
    <citation type="submission" date="2018-06" db="EMBL/GenBank/DDBJ databases">
        <title>Azoarcus communis strain SWub3 genome.</title>
        <authorList>
            <person name="Zorraquino Salvo V."/>
            <person name="Toubiana D."/>
            <person name="Blumwald E."/>
        </authorList>
    </citation>
    <scope>NUCLEOTIDE SEQUENCE [LARGE SCALE GENOMIC DNA]</scope>
    <source>
        <strain evidence="3 4">SWub3</strain>
    </source>
</reference>
<sequence length="253" mass="26144">MQGMLEQRVVIVTGAGSGIGRAAAEVMAREGAIIIASDLKLDTVEETAHRIVTAGGRAIATRTDVSRLGELDALHALTIGEFGRLDGAFNNAGIPGPGSALADHDEAAFDALIAINLKAVWYGMKRQIELMLPRGGGAIVNTASVGGIVGKPGLSVYCATKHAVIGLTKTAALEYGSRGVRVNAVCPGVIRTPMVDQVIAGQPGAEEEWNKLQPIGRMGTPEELAETVAWLMSPRASLVHGHALVADGGLTVA</sequence>
<dbReference type="PANTHER" id="PTHR24321">
    <property type="entry name" value="DEHYDROGENASES, SHORT CHAIN"/>
    <property type="match status" value="1"/>
</dbReference>
<dbReference type="OrthoDB" id="7064009at2"/>
<dbReference type="RefSeq" id="WP_110523017.1">
    <property type="nucleotide sequence ID" value="NZ_QKOE01000002.1"/>
</dbReference>
<comment type="caution">
    <text evidence="3">The sequence shown here is derived from an EMBL/GenBank/DDBJ whole genome shotgun (WGS) entry which is preliminary data.</text>
</comment>
<gene>
    <name evidence="3" type="ORF">DNK49_03850</name>
</gene>
<dbReference type="EMBL" id="QKOE01000002">
    <property type="protein sequence ID" value="PZA17671.1"/>
    <property type="molecule type" value="Genomic_DNA"/>
</dbReference>
<protein>
    <submittedName>
        <fullName evidence="3">Short chain dehydrogenase</fullName>
    </submittedName>
</protein>
<dbReference type="Proteomes" id="UP000248259">
    <property type="component" value="Unassembled WGS sequence"/>
</dbReference>
<evidence type="ECO:0000313" key="3">
    <source>
        <dbReference type="EMBL" id="PZA17671.1"/>
    </source>
</evidence>
<dbReference type="CDD" id="cd05233">
    <property type="entry name" value="SDR_c"/>
    <property type="match status" value="1"/>
</dbReference>
<dbReference type="InterPro" id="IPR002347">
    <property type="entry name" value="SDR_fam"/>
</dbReference>
<evidence type="ECO:0000256" key="1">
    <source>
        <dbReference type="ARBA" id="ARBA00006484"/>
    </source>
</evidence>
<dbReference type="InterPro" id="IPR036291">
    <property type="entry name" value="NAD(P)-bd_dom_sf"/>
</dbReference>
<evidence type="ECO:0000313" key="4">
    <source>
        <dbReference type="Proteomes" id="UP000248259"/>
    </source>
</evidence>
<dbReference type="PRINTS" id="PR00081">
    <property type="entry name" value="GDHRDH"/>
</dbReference>
<dbReference type="InterPro" id="IPR020904">
    <property type="entry name" value="Sc_DH/Rdtase_CS"/>
</dbReference>
<proteinExistence type="inferred from homology"/>
<dbReference type="GO" id="GO:0016491">
    <property type="term" value="F:oxidoreductase activity"/>
    <property type="evidence" value="ECO:0007669"/>
    <property type="project" value="UniProtKB-KW"/>
</dbReference>
<keyword evidence="4" id="KW-1185">Reference proteome</keyword>